<comment type="subcellular location">
    <subcellularLocation>
        <location evidence="1">Membrane</location>
        <topology evidence="1">Single-pass type I membrane protein</topology>
    </subcellularLocation>
</comment>
<evidence type="ECO:0000256" key="2">
    <source>
        <dbReference type="ARBA" id="ARBA00022527"/>
    </source>
</evidence>
<keyword evidence="11" id="KW-0325">Glycoprotein</keyword>
<gene>
    <name evidence="14" type="ORF">SLEP1_g10726</name>
</gene>
<evidence type="ECO:0000256" key="3">
    <source>
        <dbReference type="ARBA" id="ARBA00022679"/>
    </source>
</evidence>
<dbReference type="PANTHER" id="PTHR27009">
    <property type="entry name" value="RUST RESISTANCE KINASE LR10-RELATED"/>
    <property type="match status" value="1"/>
</dbReference>
<keyword evidence="8" id="KW-0067">ATP-binding</keyword>
<dbReference type="InterPro" id="IPR008271">
    <property type="entry name" value="Ser/Thr_kinase_AS"/>
</dbReference>
<dbReference type="GO" id="GO:0016020">
    <property type="term" value="C:membrane"/>
    <property type="evidence" value="ECO:0007669"/>
    <property type="project" value="UniProtKB-SubCell"/>
</dbReference>
<dbReference type="EMBL" id="BPVZ01000011">
    <property type="protein sequence ID" value="GKU97599.1"/>
    <property type="molecule type" value="Genomic_DNA"/>
</dbReference>
<dbReference type="GO" id="GO:0005524">
    <property type="term" value="F:ATP binding"/>
    <property type="evidence" value="ECO:0007669"/>
    <property type="project" value="UniProtKB-KW"/>
</dbReference>
<keyword evidence="9" id="KW-1133">Transmembrane helix</keyword>
<keyword evidence="2" id="KW-0723">Serine/threonine-protein kinase</keyword>
<dbReference type="PROSITE" id="PS00108">
    <property type="entry name" value="PROTEIN_KINASE_ST"/>
    <property type="match status" value="1"/>
</dbReference>
<keyword evidence="4" id="KW-0812">Transmembrane</keyword>
<reference evidence="14 15" key="1">
    <citation type="journal article" date="2021" name="Commun. Biol.">
        <title>The genome of Shorea leprosula (Dipterocarpaceae) highlights the ecological relevance of drought in aseasonal tropical rainforests.</title>
        <authorList>
            <person name="Ng K.K.S."/>
            <person name="Kobayashi M.J."/>
            <person name="Fawcett J.A."/>
            <person name="Hatakeyama M."/>
            <person name="Paape T."/>
            <person name="Ng C.H."/>
            <person name="Ang C.C."/>
            <person name="Tnah L.H."/>
            <person name="Lee C.T."/>
            <person name="Nishiyama T."/>
            <person name="Sese J."/>
            <person name="O'Brien M.J."/>
            <person name="Copetti D."/>
            <person name="Mohd Noor M.I."/>
            <person name="Ong R.C."/>
            <person name="Putra M."/>
            <person name="Sireger I.Z."/>
            <person name="Indrioko S."/>
            <person name="Kosugi Y."/>
            <person name="Izuno A."/>
            <person name="Isagi Y."/>
            <person name="Lee S.L."/>
            <person name="Shimizu K.K."/>
        </authorList>
    </citation>
    <scope>NUCLEOTIDE SEQUENCE [LARGE SCALE GENOMIC DNA]</scope>
    <source>
        <strain evidence="14">214</strain>
    </source>
</reference>
<dbReference type="Proteomes" id="UP001054252">
    <property type="component" value="Unassembled WGS sequence"/>
</dbReference>
<dbReference type="SMART" id="SM00220">
    <property type="entry name" value="S_TKc"/>
    <property type="match status" value="1"/>
</dbReference>
<dbReference type="GO" id="GO:0004674">
    <property type="term" value="F:protein serine/threonine kinase activity"/>
    <property type="evidence" value="ECO:0007669"/>
    <property type="project" value="UniProtKB-KW"/>
</dbReference>
<evidence type="ECO:0000256" key="9">
    <source>
        <dbReference type="ARBA" id="ARBA00022989"/>
    </source>
</evidence>
<evidence type="ECO:0000256" key="7">
    <source>
        <dbReference type="ARBA" id="ARBA00022777"/>
    </source>
</evidence>
<keyword evidence="6" id="KW-0547">Nucleotide-binding</keyword>
<dbReference type="InterPro" id="IPR000719">
    <property type="entry name" value="Prot_kinase_dom"/>
</dbReference>
<dbReference type="AlphaFoldDB" id="A0AAV5IKD9"/>
<keyword evidence="10" id="KW-0472">Membrane</keyword>
<accession>A0AAV5IKD9</accession>
<evidence type="ECO:0000256" key="12">
    <source>
        <dbReference type="SAM" id="MobiDB-lite"/>
    </source>
</evidence>
<keyword evidence="15" id="KW-1185">Reference proteome</keyword>
<feature type="compositionally biased region" description="Polar residues" evidence="12">
    <location>
        <begin position="239"/>
        <end position="257"/>
    </location>
</feature>
<evidence type="ECO:0000256" key="8">
    <source>
        <dbReference type="ARBA" id="ARBA00022840"/>
    </source>
</evidence>
<protein>
    <recommendedName>
        <fullName evidence="13">Protein kinase domain-containing protein</fullName>
    </recommendedName>
</protein>
<dbReference type="SUPFAM" id="SSF56112">
    <property type="entry name" value="Protein kinase-like (PK-like)"/>
    <property type="match status" value="1"/>
</dbReference>
<evidence type="ECO:0000256" key="10">
    <source>
        <dbReference type="ARBA" id="ARBA00023136"/>
    </source>
</evidence>
<dbReference type="InterPro" id="IPR045874">
    <property type="entry name" value="LRK10/LRL21-25-like"/>
</dbReference>
<evidence type="ECO:0000313" key="14">
    <source>
        <dbReference type="EMBL" id="GKU97599.1"/>
    </source>
</evidence>
<feature type="region of interest" description="Disordered" evidence="12">
    <location>
        <begin position="222"/>
        <end position="257"/>
    </location>
</feature>
<evidence type="ECO:0000313" key="15">
    <source>
        <dbReference type="Proteomes" id="UP001054252"/>
    </source>
</evidence>
<keyword evidence="5" id="KW-0732">Signal</keyword>
<comment type="caution">
    <text evidence="14">The sequence shown here is derived from an EMBL/GenBank/DDBJ whole genome shotgun (WGS) entry which is preliminary data.</text>
</comment>
<dbReference type="InterPro" id="IPR011009">
    <property type="entry name" value="Kinase-like_dom_sf"/>
</dbReference>
<sequence length="257" mass="28833">MKSKTENGVDFICCQFQPPCCHEMATSSHHFAGKRSSDWKFKLILGIAQGLEYLHKGCNTRILHFDIKPHNILLDKNFCPKISDFGLSKLCETRESIVSMMGTRGTLGYIAPEVFNRNFGGVSYKSDVYSYGMMVLEMIGGRKNVNAEASHPSEIYFPSWIYRQIEKAEKLNLDRVIDDGEEEEMTRKMVIVSLWCIQTIPSKRPSMTKVLEMLQGSLEALPLPPEPLLSSPGPAVRSPKNSSTTSPVTMQGISEHP</sequence>
<evidence type="ECO:0000256" key="5">
    <source>
        <dbReference type="ARBA" id="ARBA00022729"/>
    </source>
</evidence>
<keyword evidence="3" id="KW-0808">Transferase</keyword>
<keyword evidence="7" id="KW-0418">Kinase</keyword>
<organism evidence="14 15">
    <name type="scientific">Rubroshorea leprosula</name>
    <dbReference type="NCBI Taxonomy" id="152421"/>
    <lineage>
        <taxon>Eukaryota</taxon>
        <taxon>Viridiplantae</taxon>
        <taxon>Streptophyta</taxon>
        <taxon>Embryophyta</taxon>
        <taxon>Tracheophyta</taxon>
        <taxon>Spermatophyta</taxon>
        <taxon>Magnoliopsida</taxon>
        <taxon>eudicotyledons</taxon>
        <taxon>Gunneridae</taxon>
        <taxon>Pentapetalae</taxon>
        <taxon>rosids</taxon>
        <taxon>malvids</taxon>
        <taxon>Malvales</taxon>
        <taxon>Dipterocarpaceae</taxon>
        <taxon>Rubroshorea</taxon>
    </lineage>
</organism>
<name>A0AAV5IKD9_9ROSI</name>
<proteinExistence type="predicted"/>
<evidence type="ECO:0000256" key="1">
    <source>
        <dbReference type="ARBA" id="ARBA00004479"/>
    </source>
</evidence>
<evidence type="ECO:0000256" key="6">
    <source>
        <dbReference type="ARBA" id="ARBA00022741"/>
    </source>
</evidence>
<evidence type="ECO:0000256" key="4">
    <source>
        <dbReference type="ARBA" id="ARBA00022692"/>
    </source>
</evidence>
<dbReference type="Gene3D" id="1.10.510.10">
    <property type="entry name" value="Transferase(Phosphotransferase) domain 1"/>
    <property type="match status" value="1"/>
</dbReference>
<dbReference type="FunFam" id="1.10.510.10:FF:000590">
    <property type="entry name" value="PR5-like receptor kinase"/>
    <property type="match status" value="1"/>
</dbReference>
<evidence type="ECO:0000259" key="13">
    <source>
        <dbReference type="PROSITE" id="PS50011"/>
    </source>
</evidence>
<dbReference type="PROSITE" id="PS50011">
    <property type="entry name" value="PROTEIN_KINASE_DOM"/>
    <property type="match status" value="1"/>
</dbReference>
<dbReference type="Pfam" id="PF00069">
    <property type="entry name" value="Pkinase"/>
    <property type="match status" value="1"/>
</dbReference>
<evidence type="ECO:0000256" key="11">
    <source>
        <dbReference type="ARBA" id="ARBA00023180"/>
    </source>
</evidence>
<feature type="domain" description="Protein kinase" evidence="13">
    <location>
        <begin position="1"/>
        <end position="229"/>
    </location>
</feature>